<dbReference type="Proteomes" id="UP000800200">
    <property type="component" value="Unassembled WGS sequence"/>
</dbReference>
<dbReference type="Gene3D" id="3.40.50.150">
    <property type="entry name" value="Vaccinia Virus protein VP39"/>
    <property type="match status" value="1"/>
</dbReference>
<gene>
    <name evidence="2" type="ORF">K469DRAFT_726981</name>
</gene>
<evidence type="ECO:0000259" key="1">
    <source>
        <dbReference type="Pfam" id="PF08241"/>
    </source>
</evidence>
<dbReference type="InterPro" id="IPR029063">
    <property type="entry name" value="SAM-dependent_MTases_sf"/>
</dbReference>
<proteinExistence type="predicted"/>
<reference evidence="2" key="1">
    <citation type="journal article" date="2020" name="Stud. Mycol.">
        <title>101 Dothideomycetes genomes: a test case for predicting lifestyles and emergence of pathogens.</title>
        <authorList>
            <person name="Haridas S."/>
            <person name="Albert R."/>
            <person name="Binder M."/>
            <person name="Bloem J."/>
            <person name="Labutti K."/>
            <person name="Salamov A."/>
            <person name="Andreopoulos B."/>
            <person name="Baker S."/>
            <person name="Barry K."/>
            <person name="Bills G."/>
            <person name="Bluhm B."/>
            <person name="Cannon C."/>
            <person name="Castanera R."/>
            <person name="Culley D."/>
            <person name="Daum C."/>
            <person name="Ezra D."/>
            <person name="Gonzalez J."/>
            <person name="Henrissat B."/>
            <person name="Kuo A."/>
            <person name="Liang C."/>
            <person name="Lipzen A."/>
            <person name="Lutzoni F."/>
            <person name="Magnuson J."/>
            <person name="Mondo S."/>
            <person name="Nolan M."/>
            <person name="Ohm R."/>
            <person name="Pangilinan J."/>
            <person name="Park H.-J."/>
            <person name="Ramirez L."/>
            <person name="Alfaro M."/>
            <person name="Sun H."/>
            <person name="Tritt A."/>
            <person name="Yoshinaga Y."/>
            <person name="Zwiers L.-H."/>
            <person name="Turgeon B."/>
            <person name="Goodwin S."/>
            <person name="Spatafora J."/>
            <person name="Crous P."/>
            <person name="Grigoriev I."/>
        </authorList>
    </citation>
    <scope>NUCLEOTIDE SEQUENCE</scope>
    <source>
        <strain evidence="2">CBS 207.26</strain>
    </source>
</reference>
<protein>
    <recommendedName>
        <fullName evidence="1">Methyltransferase type 11 domain-containing protein</fullName>
    </recommendedName>
</protein>
<accession>A0A6A6E328</accession>
<evidence type="ECO:0000313" key="2">
    <source>
        <dbReference type="EMBL" id="KAF2185132.1"/>
    </source>
</evidence>
<dbReference type="GO" id="GO:0008757">
    <property type="term" value="F:S-adenosylmethionine-dependent methyltransferase activity"/>
    <property type="evidence" value="ECO:0007669"/>
    <property type="project" value="InterPro"/>
</dbReference>
<name>A0A6A6E328_9PEZI</name>
<dbReference type="OrthoDB" id="10027013at2759"/>
<organism evidence="2 3">
    <name type="scientific">Zopfia rhizophila CBS 207.26</name>
    <dbReference type="NCBI Taxonomy" id="1314779"/>
    <lineage>
        <taxon>Eukaryota</taxon>
        <taxon>Fungi</taxon>
        <taxon>Dikarya</taxon>
        <taxon>Ascomycota</taxon>
        <taxon>Pezizomycotina</taxon>
        <taxon>Dothideomycetes</taxon>
        <taxon>Dothideomycetes incertae sedis</taxon>
        <taxon>Zopfiaceae</taxon>
        <taxon>Zopfia</taxon>
    </lineage>
</organism>
<dbReference type="Pfam" id="PF08241">
    <property type="entry name" value="Methyltransf_11"/>
    <property type="match status" value="1"/>
</dbReference>
<dbReference type="SUPFAM" id="SSF53335">
    <property type="entry name" value="S-adenosyl-L-methionine-dependent methyltransferases"/>
    <property type="match status" value="1"/>
</dbReference>
<evidence type="ECO:0000313" key="3">
    <source>
        <dbReference type="Proteomes" id="UP000800200"/>
    </source>
</evidence>
<feature type="domain" description="Methyltransferase type 11" evidence="1">
    <location>
        <begin position="36"/>
        <end position="93"/>
    </location>
</feature>
<dbReference type="EMBL" id="ML994635">
    <property type="protein sequence ID" value="KAF2185132.1"/>
    <property type="molecule type" value="Genomic_DNA"/>
</dbReference>
<sequence length="196" mass="22377">MLHFNDQHRPSYPPHAVATLQEAAGVKLIRARDEQFDITTVEPHNDMREQLARKSLRSVTVRDGLSTSIPAENESVDAVFAAQTFHWFANGESVKEIIAAPTPKWESNFRDLTWTCDDGEPRYHHDLWRNVFGDQVKSTPVTAAIVGGNNALFSLPLGEQEVTWTVWLQKEELWKRCETRMAFKDELSTDDVEPNE</sequence>
<keyword evidence="3" id="KW-1185">Reference proteome</keyword>
<dbReference type="AlphaFoldDB" id="A0A6A6E328"/>
<dbReference type="InterPro" id="IPR013216">
    <property type="entry name" value="Methyltransf_11"/>
</dbReference>